<evidence type="ECO:0000256" key="4">
    <source>
        <dbReference type="ARBA" id="ARBA00023157"/>
    </source>
</evidence>
<comment type="caution">
    <text evidence="9">The sequence shown here is derived from an EMBL/GenBank/DDBJ whole genome shotgun (WGS) entry which is preliminary data.</text>
</comment>
<gene>
    <name evidence="9" type="primary">trxA</name>
    <name evidence="9" type="ORF">ACFSNB_02520</name>
</gene>
<dbReference type="PROSITE" id="PS00194">
    <property type="entry name" value="THIOREDOXIN_1"/>
    <property type="match status" value="1"/>
</dbReference>
<feature type="domain" description="Thioredoxin" evidence="8">
    <location>
        <begin position="9"/>
        <end position="130"/>
    </location>
</feature>
<dbReference type="InterPro" id="IPR011990">
    <property type="entry name" value="TPR-like_helical_dom_sf"/>
</dbReference>
<dbReference type="Pfam" id="PF14559">
    <property type="entry name" value="TPR_19"/>
    <property type="match status" value="1"/>
</dbReference>
<evidence type="ECO:0000259" key="8">
    <source>
        <dbReference type="PROSITE" id="PS51352"/>
    </source>
</evidence>
<dbReference type="PROSITE" id="PS51352">
    <property type="entry name" value="THIOREDOXIN_2"/>
    <property type="match status" value="1"/>
</dbReference>
<feature type="region of interest" description="Disordered" evidence="7">
    <location>
        <begin position="1"/>
        <end position="22"/>
    </location>
</feature>
<evidence type="ECO:0000256" key="7">
    <source>
        <dbReference type="SAM" id="MobiDB-lite"/>
    </source>
</evidence>
<keyword evidence="4" id="KW-1015">Disulfide bond</keyword>
<keyword evidence="10" id="KW-1185">Reference proteome</keyword>
<keyword evidence="5" id="KW-0676">Redox-active center</keyword>
<evidence type="ECO:0000256" key="2">
    <source>
        <dbReference type="ARBA" id="ARBA00022448"/>
    </source>
</evidence>
<name>A0ABW5C9D7_9PROT</name>
<evidence type="ECO:0000256" key="6">
    <source>
        <dbReference type="NCBIfam" id="TIGR01068"/>
    </source>
</evidence>
<dbReference type="Pfam" id="PF14561">
    <property type="entry name" value="TPR_20"/>
    <property type="match status" value="1"/>
</dbReference>
<evidence type="ECO:0000256" key="1">
    <source>
        <dbReference type="ARBA" id="ARBA00008987"/>
    </source>
</evidence>
<dbReference type="Gene3D" id="1.25.40.10">
    <property type="entry name" value="Tetratricopeptide repeat domain"/>
    <property type="match status" value="2"/>
</dbReference>
<evidence type="ECO:0000313" key="10">
    <source>
        <dbReference type="Proteomes" id="UP001597296"/>
    </source>
</evidence>
<dbReference type="PANTHER" id="PTHR45663:SF11">
    <property type="entry name" value="GEO12009P1"/>
    <property type="match status" value="1"/>
</dbReference>
<keyword evidence="3" id="KW-0249">Electron transport</keyword>
<dbReference type="PRINTS" id="PR00421">
    <property type="entry name" value="THIOREDOXIN"/>
</dbReference>
<evidence type="ECO:0000313" key="9">
    <source>
        <dbReference type="EMBL" id="MFD2232673.1"/>
    </source>
</evidence>
<dbReference type="PANTHER" id="PTHR45663">
    <property type="entry name" value="GEO12009P1"/>
    <property type="match status" value="1"/>
</dbReference>
<organism evidence="9 10">
    <name type="scientific">Phaeospirillum tilakii</name>
    <dbReference type="NCBI Taxonomy" id="741673"/>
    <lineage>
        <taxon>Bacteria</taxon>
        <taxon>Pseudomonadati</taxon>
        <taxon>Pseudomonadota</taxon>
        <taxon>Alphaproteobacteria</taxon>
        <taxon>Rhodospirillales</taxon>
        <taxon>Rhodospirillaceae</taxon>
        <taxon>Phaeospirillum</taxon>
    </lineage>
</organism>
<dbReference type="InterPro" id="IPR036249">
    <property type="entry name" value="Thioredoxin-like_sf"/>
</dbReference>
<dbReference type="EMBL" id="JBHUIY010000003">
    <property type="protein sequence ID" value="MFD2232673.1"/>
    <property type="molecule type" value="Genomic_DNA"/>
</dbReference>
<evidence type="ECO:0000256" key="3">
    <source>
        <dbReference type="ARBA" id="ARBA00022982"/>
    </source>
</evidence>
<dbReference type="CDD" id="cd02956">
    <property type="entry name" value="ybbN"/>
    <property type="match status" value="1"/>
</dbReference>
<keyword evidence="2" id="KW-0813">Transport</keyword>
<dbReference type="SUPFAM" id="SSF48452">
    <property type="entry name" value="TPR-like"/>
    <property type="match status" value="1"/>
</dbReference>
<dbReference type="InterPro" id="IPR013766">
    <property type="entry name" value="Thioredoxin_domain"/>
</dbReference>
<dbReference type="SUPFAM" id="SSF52833">
    <property type="entry name" value="Thioredoxin-like"/>
    <property type="match status" value="1"/>
</dbReference>
<dbReference type="InterPro" id="IPR017937">
    <property type="entry name" value="Thioredoxin_CS"/>
</dbReference>
<reference evidence="10" key="1">
    <citation type="journal article" date="2019" name="Int. J. Syst. Evol. Microbiol.">
        <title>The Global Catalogue of Microorganisms (GCM) 10K type strain sequencing project: providing services to taxonomists for standard genome sequencing and annotation.</title>
        <authorList>
            <consortium name="The Broad Institute Genomics Platform"/>
            <consortium name="The Broad Institute Genome Sequencing Center for Infectious Disease"/>
            <person name="Wu L."/>
            <person name="Ma J."/>
        </authorList>
    </citation>
    <scope>NUCLEOTIDE SEQUENCE [LARGE SCALE GENOMIC DNA]</scope>
    <source>
        <strain evidence="10">KCTC 15012</strain>
    </source>
</reference>
<dbReference type="Pfam" id="PF00085">
    <property type="entry name" value="Thioredoxin"/>
    <property type="match status" value="1"/>
</dbReference>
<dbReference type="InterPro" id="IPR005746">
    <property type="entry name" value="Thioredoxin"/>
</dbReference>
<comment type="similarity">
    <text evidence="1">Belongs to the thioredoxin family.</text>
</comment>
<protein>
    <recommendedName>
        <fullName evidence="6">Thioredoxin</fullName>
    </recommendedName>
</protein>
<sequence>MDPLFPSGVPSRGRGPAPGGQDLIKDGSTASFRADVLEASMQALVLVDFWAPWCGPCKQLTPLLEKLVREAKGTVRLVKIDVDANQQLAAQLRIQSVPTVYAFQGGRPVDAFQGALPESELRAFIKQLAGPGEAPNLDEVVAEAKTLLAQGETETAAALFQQVLQAEPEHPAALAGLLRCLIAAGQGEQAAAMLAELPAELARHPELAAVATALELARHGAEVGETAALRKRLAVDANDHQARFDLAMAYYAGGESETAIDELLDLFRRDRAWNDDAARKQLVKLFEALGSAHPAVAAGRRRLSSLLFS</sequence>
<dbReference type="Gene3D" id="3.40.30.10">
    <property type="entry name" value="Glutaredoxin"/>
    <property type="match status" value="1"/>
</dbReference>
<proteinExistence type="inferred from homology"/>
<evidence type="ECO:0000256" key="5">
    <source>
        <dbReference type="ARBA" id="ARBA00023284"/>
    </source>
</evidence>
<dbReference type="NCBIfam" id="TIGR01068">
    <property type="entry name" value="thioredoxin"/>
    <property type="match status" value="1"/>
</dbReference>
<dbReference type="Proteomes" id="UP001597296">
    <property type="component" value="Unassembled WGS sequence"/>
</dbReference>
<dbReference type="RefSeq" id="WP_377314199.1">
    <property type="nucleotide sequence ID" value="NZ_JBHUIY010000003.1"/>
</dbReference>
<accession>A0ABW5C9D7</accession>